<feature type="domain" description="Aminotransferase class I/classII large" evidence="13">
    <location>
        <begin position="30"/>
        <end position="377"/>
    </location>
</feature>
<evidence type="ECO:0000259" key="13">
    <source>
        <dbReference type="Pfam" id="PF00155"/>
    </source>
</evidence>
<protein>
    <recommendedName>
        <fullName evidence="5">8-amino-7-oxononanoate synthase</fullName>
        <ecNumber evidence="5">2.3.1.47</ecNumber>
    </recommendedName>
    <alternativeName>
        <fullName evidence="9">7-keto-8-amino-pelargonic acid synthase</fullName>
    </alternativeName>
    <alternativeName>
        <fullName evidence="10">8-amino-7-ketopelargonate synthase</fullName>
    </alternativeName>
</protein>
<dbReference type="AlphaFoldDB" id="A0A917TYE9"/>
<evidence type="ECO:0000313" key="14">
    <source>
        <dbReference type="EMBL" id="GGM43618.1"/>
    </source>
</evidence>
<dbReference type="EC" id="2.3.1.47" evidence="5"/>
<evidence type="ECO:0000256" key="12">
    <source>
        <dbReference type="RuleBase" id="RU003693"/>
    </source>
</evidence>
<dbReference type="InterPro" id="IPR001917">
    <property type="entry name" value="Aminotrans_II_pyridoxalP_BS"/>
</dbReference>
<dbReference type="GO" id="GO:0030170">
    <property type="term" value="F:pyridoxal phosphate binding"/>
    <property type="evidence" value="ECO:0007669"/>
    <property type="project" value="InterPro"/>
</dbReference>
<comment type="caution">
    <text evidence="14">The sequence shown here is derived from an EMBL/GenBank/DDBJ whole genome shotgun (WGS) entry which is preliminary data.</text>
</comment>
<keyword evidence="8 12" id="KW-0663">Pyridoxal phosphate</keyword>
<dbReference type="InterPro" id="IPR050087">
    <property type="entry name" value="AON_synthase_class-II"/>
</dbReference>
<evidence type="ECO:0000256" key="8">
    <source>
        <dbReference type="ARBA" id="ARBA00022898"/>
    </source>
</evidence>
<dbReference type="InterPro" id="IPR015422">
    <property type="entry name" value="PyrdxlP-dep_Trfase_small"/>
</dbReference>
<dbReference type="Proteomes" id="UP000642070">
    <property type="component" value="Unassembled WGS sequence"/>
</dbReference>
<dbReference type="PROSITE" id="PS00599">
    <property type="entry name" value="AA_TRANSFER_CLASS_2"/>
    <property type="match status" value="1"/>
</dbReference>
<dbReference type="GO" id="GO:0008710">
    <property type="term" value="F:8-amino-7-oxononanoate synthase activity"/>
    <property type="evidence" value="ECO:0007669"/>
    <property type="project" value="UniProtKB-EC"/>
</dbReference>
<name>A0A917TYE9_9ACTN</name>
<dbReference type="Pfam" id="PF00155">
    <property type="entry name" value="Aminotran_1_2"/>
    <property type="match status" value="1"/>
</dbReference>
<comment type="pathway">
    <text evidence="2">Cofactor biosynthesis; biotin biosynthesis.</text>
</comment>
<organism evidence="14 15">
    <name type="scientific">Dactylosporangium sucinum</name>
    <dbReference type="NCBI Taxonomy" id="1424081"/>
    <lineage>
        <taxon>Bacteria</taxon>
        <taxon>Bacillati</taxon>
        <taxon>Actinomycetota</taxon>
        <taxon>Actinomycetes</taxon>
        <taxon>Micromonosporales</taxon>
        <taxon>Micromonosporaceae</taxon>
        <taxon>Dactylosporangium</taxon>
    </lineage>
</organism>
<evidence type="ECO:0000256" key="9">
    <source>
        <dbReference type="ARBA" id="ARBA00032610"/>
    </source>
</evidence>
<proteinExistence type="inferred from homology"/>
<comment type="similarity">
    <text evidence="3">Belongs to the class-II pyridoxal-phosphate-dependent aminotransferase family. BioF subfamily.</text>
</comment>
<dbReference type="GO" id="GO:0009102">
    <property type="term" value="P:biotin biosynthetic process"/>
    <property type="evidence" value="ECO:0007669"/>
    <property type="project" value="UniProtKB-KW"/>
</dbReference>
<reference evidence="14" key="2">
    <citation type="submission" date="2020-09" db="EMBL/GenBank/DDBJ databases">
        <authorList>
            <person name="Sun Q."/>
            <person name="Ohkuma M."/>
        </authorList>
    </citation>
    <scope>NUCLEOTIDE SEQUENCE</scope>
    <source>
        <strain evidence="14">JCM 19831</strain>
    </source>
</reference>
<dbReference type="InterPro" id="IPR004839">
    <property type="entry name" value="Aminotransferase_I/II_large"/>
</dbReference>
<keyword evidence="7" id="KW-0093">Biotin biosynthesis</keyword>
<keyword evidence="6" id="KW-0808">Transferase</keyword>
<comment type="cofactor">
    <cofactor evidence="1 12">
        <name>pyridoxal 5'-phosphate</name>
        <dbReference type="ChEBI" id="CHEBI:597326"/>
    </cofactor>
</comment>
<dbReference type="Gene3D" id="3.40.640.10">
    <property type="entry name" value="Type I PLP-dependent aspartate aminotransferase-like (Major domain)"/>
    <property type="match status" value="1"/>
</dbReference>
<evidence type="ECO:0000313" key="15">
    <source>
        <dbReference type="Proteomes" id="UP000642070"/>
    </source>
</evidence>
<evidence type="ECO:0000256" key="10">
    <source>
        <dbReference type="ARBA" id="ARBA00033381"/>
    </source>
</evidence>
<dbReference type="Gene3D" id="3.90.1150.10">
    <property type="entry name" value="Aspartate Aminotransferase, domain 1"/>
    <property type="match status" value="1"/>
</dbReference>
<comment type="subunit">
    <text evidence="4">Homodimer.</text>
</comment>
<dbReference type="PANTHER" id="PTHR13693">
    <property type="entry name" value="CLASS II AMINOTRANSFERASE/8-AMINO-7-OXONONANOATE SYNTHASE"/>
    <property type="match status" value="1"/>
</dbReference>
<dbReference type="RefSeq" id="WP_190252497.1">
    <property type="nucleotide sequence ID" value="NZ_BMPI01000026.1"/>
</dbReference>
<keyword evidence="15" id="KW-1185">Reference proteome</keyword>
<dbReference type="EMBL" id="BMPI01000026">
    <property type="protein sequence ID" value="GGM43618.1"/>
    <property type="molecule type" value="Genomic_DNA"/>
</dbReference>
<sequence length="382" mass="38486">MEWLNALDDDAAARHAAGLRRELRPRGAAIDLAGNDYLGLSRHPEVLAAAAGALAEFGLGATGSRLVRGTTAVHEALETGLADLLGAESALVYSSGYLANLGAVRALVRDGTLVVSDAHNHASIVDGCRLACAGRAGRAGAATVVAPHADPAAVRDILAAHPGRPAVVVTESVFSVDGDLAPLAELHAVARAHGALLLVDDAHALGVLGPRGAGGVAAAGLAGEPDVVVTATLSKSLGAAGGVVAGPRQLHRLLVDTGRTFIYDTALPPAVAAGALAALRLLAGGDALRAELHARTARAVARLRAEGLEVSAPDGGVVSVAAPSPDEAFAWAAACRERGVAVGCFRPPSTPDGRARLRLTVGVGVPAEDFDHALDIIIKERP</sequence>
<dbReference type="InterPro" id="IPR015421">
    <property type="entry name" value="PyrdxlP-dep_Trfase_major"/>
</dbReference>
<evidence type="ECO:0000256" key="2">
    <source>
        <dbReference type="ARBA" id="ARBA00004746"/>
    </source>
</evidence>
<dbReference type="PANTHER" id="PTHR13693:SF100">
    <property type="entry name" value="8-AMINO-7-OXONONANOATE SYNTHASE"/>
    <property type="match status" value="1"/>
</dbReference>
<reference evidence="14" key="1">
    <citation type="journal article" date="2014" name="Int. J. Syst. Evol. Microbiol.">
        <title>Complete genome sequence of Corynebacterium casei LMG S-19264T (=DSM 44701T), isolated from a smear-ripened cheese.</title>
        <authorList>
            <consortium name="US DOE Joint Genome Institute (JGI-PGF)"/>
            <person name="Walter F."/>
            <person name="Albersmeier A."/>
            <person name="Kalinowski J."/>
            <person name="Ruckert C."/>
        </authorList>
    </citation>
    <scope>NUCLEOTIDE SEQUENCE</scope>
    <source>
        <strain evidence="14">JCM 19831</strain>
    </source>
</reference>
<accession>A0A917TYE9</accession>
<comment type="catalytic activity">
    <reaction evidence="11">
        <text>6-carboxyhexanoyl-[ACP] + L-alanine + H(+) = (8S)-8-amino-7-oxononanoate + holo-[ACP] + CO2</text>
        <dbReference type="Rhea" id="RHEA:42288"/>
        <dbReference type="Rhea" id="RHEA-COMP:9685"/>
        <dbReference type="Rhea" id="RHEA-COMP:9955"/>
        <dbReference type="ChEBI" id="CHEBI:15378"/>
        <dbReference type="ChEBI" id="CHEBI:16526"/>
        <dbReference type="ChEBI" id="CHEBI:57972"/>
        <dbReference type="ChEBI" id="CHEBI:64479"/>
        <dbReference type="ChEBI" id="CHEBI:78846"/>
        <dbReference type="ChEBI" id="CHEBI:149468"/>
        <dbReference type="EC" id="2.3.1.47"/>
    </reaction>
</comment>
<evidence type="ECO:0000256" key="7">
    <source>
        <dbReference type="ARBA" id="ARBA00022756"/>
    </source>
</evidence>
<evidence type="ECO:0000256" key="5">
    <source>
        <dbReference type="ARBA" id="ARBA00013187"/>
    </source>
</evidence>
<dbReference type="InterPro" id="IPR015424">
    <property type="entry name" value="PyrdxlP-dep_Trfase"/>
</dbReference>
<evidence type="ECO:0000256" key="1">
    <source>
        <dbReference type="ARBA" id="ARBA00001933"/>
    </source>
</evidence>
<gene>
    <name evidence="14" type="ORF">GCM10007977_051430</name>
</gene>
<dbReference type="SUPFAM" id="SSF53383">
    <property type="entry name" value="PLP-dependent transferases"/>
    <property type="match status" value="1"/>
</dbReference>
<evidence type="ECO:0000256" key="3">
    <source>
        <dbReference type="ARBA" id="ARBA00010008"/>
    </source>
</evidence>
<evidence type="ECO:0000256" key="6">
    <source>
        <dbReference type="ARBA" id="ARBA00022679"/>
    </source>
</evidence>
<evidence type="ECO:0000256" key="4">
    <source>
        <dbReference type="ARBA" id="ARBA00011738"/>
    </source>
</evidence>
<evidence type="ECO:0000256" key="11">
    <source>
        <dbReference type="ARBA" id="ARBA00047715"/>
    </source>
</evidence>